<dbReference type="InterPro" id="IPR029063">
    <property type="entry name" value="SAM-dependent_MTases_sf"/>
</dbReference>
<dbReference type="GO" id="GO:0042802">
    <property type="term" value="F:identical protein binding"/>
    <property type="evidence" value="ECO:0007669"/>
    <property type="project" value="TreeGrafter"/>
</dbReference>
<dbReference type="GO" id="GO:1901052">
    <property type="term" value="P:sarcosine metabolic process"/>
    <property type="evidence" value="ECO:0007669"/>
    <property type="project" value="TreeGrafter"/>
</dbReference>
<dbReference type="GO" id="GO:0006111">
    <property type="term" value="P:regulation of gluconeogenesis"/>
    <property type="evidence" value="ECO:0007669"/>
    <property type="project" value="TreeGrafter"/>
</dbReference>
<protein>
    <submittedName>
        <fullName evidence="5">Ubiquinone/menaquinone biosynthesis C-methyltransferase UbiE</fullName>
        <ecNumber evidence="5">2.1.1.163</ecNumber>
    </submittedName>
</protein>
<dbReference type="CDD" id="cd02440">
    <property type="entry name" value="AdoMet_MTases"/>
    <property type="match status" value="1"/>
</dbReference>
<dbReference type="GO" id="GO:0043770">
    <property type="term" value="F:demethylmenaquinone methyltransferase activity"/>
    <property type="evidence" value="ECO:0007669"/>
    <property type="project" value="UniProtKB-EC"/>
</dbReference>
<evidence type="ECO:0000259" key="4">
    <source>
        <dbReference type="Pfam" id="PF13649"/>
    </source>
</evidence>
<dbReference type="GO" id="GO:0032259">
    <property type="term" value="P:methylation"/>
    <property type="evidence" value="ECO:0007669"/>
    <property type="project" value="UniProtKB-KW"/>
</dbReference>
<dbReference type="GO" id="GO:0051289">
    <property type="term" value="P:protein homotetramerization"/>
    <property type="evidence" value="ECO:0007669"/>
    <property type="project" value="TreeGrafter"/>
</dbReference>
<keyword evidence="2 5" id="KW-0808">Transferase</keyword>
<gene>
    <name evidence="5" type="primary">ubiE</name>
    <name evidence="5" type="ORF">FPW1038_01246</name>
</gene>
<evidence type="ECO:0000313" key="5">
    <source>
        <dbReference type="EMBL" id="SPM44699.1"/>
    </source>
</evidence>
<accession>A0A2R8F023</accession>
<keyword evidence="1 5" id="KW-0489">Methyltransferase</keyword>
<dbReference type="GO" id="GO:1904047">
    <property type="term" value="F:S-adenosyl-L-methionine binding"/>
    <property type="evidence" value="ECO:0007669"/>
    <property type="project" value="TreeGrafter"/>
</dbReference>
<dbReference type="Gene3D" id="3.40.50.150">
    <property type="entry name" value="Vaccinia Virus protein VP39"/>
    <property type="match status" value="1"/>
</dbReference>
<keyword evidence="5" id="KW-0830">Ubiquinone</keyword>
<sequence length="140" mass="15788">MNMKTLKHTTAKASYYNTRAECYDEFNENNSRAINALLEKILKEHQVATVLDLTCGTGSQVFWLIEAGFEVVSSDISLNMLKIAKQKAKLKADTFFIDPYENNPRAIRVYNKAGFTKVGQYQATQGAFIGHNSDLMVKKL</sequence>
<evidence type="ECO:0000256" key="3">
    <source>
        <dbReference type="ARBA" id="ARBA00022691"/>
    </source>
</evidence>
<evidence type="ECO:0000256" key="1">
    <source>
        <dbReference type="ARBA" id="ARBA00022603"/>
    </source>
</evidence>
<dbReference type="InterPro" id="IPR016181">
    <property type="entry name" value="Acyl_CoA_acyltransferase"/>
</dbReference>
<dbReference type="AlphaFoldDB" id="A0A2R8F023"/>
<dbReference type="EC" id="2.1.1.163" evidence="5"/>
<reference evidence="6" key="1">
    <citation type="submission" date="2018-03" db="EMBL/GenBank/DDBJ databases">
        <authorList>
            <person name="Batty M. E."/>
            <person name="Batty M E."/>
        </authorList>
    </citation>
    <scope>NUCLEOTIDE SEQUENCE [LARGE SCALE GENOMIC DNA]</scope>
</reference>
<dbReference type="GO" id="GO:0005829">
    <property type="term" value="C:cytosol"/>
    <property type="evidence" value="ECO:0007669"/>
    <property type="project" value="TreeGrafter"/>
</dbReference>
<dbReference type="Pfam" id="PF13649">
    <property type="entry name" value="Methyltransf_25"/>
    <property type="match status" value="1"/>
</dbReference>
<evidence type="ECO:0000313" key="6">
    <source>
        <dbReference type="Proteomes" id="UP000244889"/>
    </source>
</evidence>
<dbReference type="SUPFAM" id="SSF55729">
    <property type="entry name" value="Acyl-CoA N-acyltransferases (Nat)"/>
    <property type="match status" value="1"/>
</dbReference>
<feature type="domain" description="Methyltransferase" evidence="4">
    <location>
        <begin position="50"/>
        <end position="89"/>
    </location>
</feature>
<dbReference type="EMBL" id="OOHR01000004">
    <property type="protein sequence ID" value="SPM44699.1"/>
    <property type="molecule type" value="Genomic_DNA"/>
</dbReference>
<proteinExistence type="predicted"/>
<dbReference type="GO" id="GO:0017174">
    <property type="term" value="F:glycine N-methyltransferase activity"/>
    <property type="evidence" value="ECO:0007669"/>
    <property type="project" value="InterPro"/>
</dbReference>
<dbReference type="PANTHER" id="PTHR16458:SF2">
    <property type="entry name" value="GLYCINE N-METHYLTRANSFERASE"/>
    <property type="match status" value="1"/>
</dbReference>
<dbReference type="GO" id="GO:0046498">
    <property type="term" value="P:S-adenosylhomocysteine metabolic process"/>
    <property type="evidence" value="ECO:0007669"/>
    <property type="project" value="TreeGrafter"/>
</dbReference>
<dbReference type="InterPro" id="IPR014369">
    <property type="entry name" value="Gly/Sar_N_MeTrfase"/>
</dbReference>
<dbReference type="GO" id="GO:0006730">
    <property type="term" value="P:one-carbon metabolic process"/>
    <property type="evidence" value="ECO:0007669"/>
    <property type="project" value="TreeGrafter"/>
</dbReference>
<dbReference type="PANTHER" id="PTHR16458">
    <property type="entry name" value="GLYCINE N-METHYLTRANSFERASE"/>
    <property type="match status" value="1"/>
</dbReference>
<keyword evidence="3" id="KW-0949">S-adenosyl-L-methionine</keyword>
<name>A0A2R8F023_ORITS</name>
<dbReference type="Proteomes" id="UP000244889">
    <property type="component" value="Unassembled WGS sequence"/>
</dbReference>
<organism evidence="5 6">
    <name type="scientific">Orientia tsutsugamushi</name>
    <name type="common">Rickettsia tsutsugamushi</name>
    <dbReference type="NCBI Taxonomy" id="784"/>
    <lineage>
        <taxon>Bacteria</taxon>
        <taxon>Pseudomonadati</taxon>
        <taxon>Pseudomonadota</taxon>
        <taxon>Alphaproteobacteria</taxon>
        <taxon>Rickettsiales</taxon>
        <taxon>Rickettsiaceae</taxon>
        <taxon>Rickettsieae</taxon>
        <taxon>Orientia</taxon>
    </lineage>
</organism>
<dbReference type="InterPro" id="IPR041698">
    <property type="entry name" value="Methyltransf_25"/>
</dbReference>
<dbReference type="GO" id="GO:0046500">
    <property type="term" value="P:S-adenosylmethionine metabolic process"/>
    <property type="evidence" value="ECO:0007669"/>
    <property type="project" value="TreeGrafter"/>
</dbReference>
<evidence type="ECO:0000256" key="2">
    <source>
        <dbReference type="ARBA" id="ARBA00022679"/>
    </source>
</evidence>
<dbReference type="GO" id="GO:0016594">
    <property type="term" value="F:glycine binding"/>
    <property type="evidence" value="ECO:0007669"/>
    <property type="project" value="TreeGrafter"/>
</dbReference>
<dbReference type="SUPFAM" id="SSF53335">
    <property type="entry name" value="S-adenosyl-L-methionine-dependent methyltransferases"/>
    <property type="match status" value="1"/>
</dbReference>